<reference evidence="3 4" key="1">
    <citation type="submission" date="2017-06" db="EMBL/GenBank/DDBJ databases">
        <title>Sequencing and comparative analysis of myxobacterial genomes.</title>
        <authorList>
            <person name="Rupp O."/>
            <person name="Goesmann A."/>
            <person name="Sogaard-Andersen L."/>
        </authorList>
    </citation>
    <scope>NUCLEOTIDE SEQUENCE [LARGE SCALE GENOMIC DNA]</scope>
    <source>
        <strain evidence="3 4">DSM 14697</strain>
    </source>
</reference>
<proteinExistence type="predicted"/>
<dbReference type="PANTHER" id="PTHR37817:SF1">
    <property type="entry name" value="N-ACETYLTRANSFERASE EIS"/>
    <property type="match status" value="1"/>
</dbReference>
<dbReference type="AlphaFoldDB" id="A0A250K2P5"/>
<dbReference type="Proteomes" id="UP000217343">
    <property type="component" value="Chromosome"/>
</dbReference>
<dbReference type="InterPro" id="IPR036527">
    <property type="entry name" value="SCP2_sterol-bd_dom_sf"/>
</dbReference>
<accession>A0A250K2P5</accession>
<dbReference type="PROSITE" id="PS51186">
    <property type="entry name" value="GNAT"/>
    <property type="match status" value="1"/>
</dbReference>
<keyword evidence="3" id="KW-0808">Transferase</keyword>
<dbReference type="SUPFAM" id="SSF55718">
    <property type="entry name" value="SCP-like"/>
    <property type="match status" value="1"/>
</dbReference>
<feature type="domain" description="N-acetyltransferase" evidence="2">
    <location>
        <begin position="24"/>
        <end position="164"/>
    </location>
</feature>
<dbReference type="GO" id="GO:0034069">
    <property type="term" value="F:aminoglycoside N-acetyltransferase activity"/>
    <property type="evidence" value="ECO:0007669"/>
    <property type="project" value="TreeGrafter"/>
</dbReference>
<dbReference type="InterPro" id="IPR051554">
    <property type="entry name" value="Acetyltransferase_Eis"/>
</dbReference>
<dbReference type="Pfam" id="PF13527">
    <property type="entry name" value="Acetyltransf_9"/>
    <property type="match status" value="1"/>
</dbReference>
<dbReference type="EMBL" id="CP022203">
    <property type="protein sequence ID" value="ATB49982.1"/>
    <property type="molecule type" value="Genomic_DNA"/>
</dbReference>
<gene>
    <name evidence="3" type="ORF">MYMAC_005636</name>
</gene>
<organism evidence="3 4">
    <name type="scientific">Corallococcus macrosporus DSM 14697</name>
    <dbReference type="NCBI Taxonomy" id="1189310"/>
    <lineage>
        <taxon>Bacteria</taxon>
        <taxon>Pseudomonadati</taxon>
        <taxon>Myxococcota</taxon>
        <taxon>Myxococcia</taxon>
        <taxon>Myxococcales</taxon>
        <taxon>Cystobacterineae</taxon>
        <taxon>Myxococcaceae</taxon>
        <taxon>Corallococcus</taxon>
    </lineage>
</organism>
<evidence type="ECO:0000259" key="2">
    <source>
        <dbReference type="PROSITE" id="PS51186"/>
    </source>
</evidence>
<evidence type="ECO:0000256" key="1">
    <source>
        <dbReference type="SAM" id="MobiDB-lite"/>
    </source>
</evidence>
<dbReference type="InterPro" id="IPR000182">
    <property type="entry name" value="GNAT_dom"/>
</dbReference>
<dbReference type="Gene3D" id="3.40.630.30">
    <property type="match status" value="2"/>
</dbReference>
<dbReference type="OrthoDB" id="3498897at2"/>
<dbReference type="InterPro" id="IPR016181">
    <property type="entry name" value="Acyl_CoA_acyltransferase"/>
</dbReference>
<feature type="region of interest" description="Disordered" evidence="1">
    <location>
        <begin position="1"/>
        <end position="29"/>
    </location>
</feature>
<dbReference type="Pfam" id="PF13530">
    <property type="entry name" value="SCP2_2"/>
    <property type="match status" value="1"/>
</dbReference>
<dbReference type="Gene3D" id="3.30.1050.10">
    <property type="entry name" value="SCP2 sterol-binding domain"/>
    <property type="match status" value="1"/>
</dbReference>
<dbReference type="PANTHER" id="PTHR37817">
    <property type="entry name" value="N-ACETYLTRANSFERASE EIS"/>
    <property type="match status" value="1"/>
</dbReference>
<dbReference type="KEGG" id="mmas:MYMAC_005636"/>
<dbReference type="InterPro" id="IPR025559">
    <property type="entry name" value="Eis_dom"/>
</dbReference>
<name>A0A250K2P5_9BACT</name>
<dbReference type="InterPro" id="IPR041380">
    <property type="entry name" value="Acetyltransf_17"/>
</dbReference>
<keyword evidence="4" id="KW-1185">Reference proteome</keyword>
<dbReference type="SUPFAM" id="SSF55729">
    <property type="entry name" value="Acyl-CoA N-acyltransferases (Nat)"/>
    <property type="match status" value="1"/>
</dbReference>
<evidence type="ECO:0000313" key="4">
    <source>
        <dbReference type="Proteomes" id="UP000217343"/>
    </source>
</evidence>
<protein>
    <submittedName>
        <fullName evidence="3">Acetyltransferase</fullName>
    </submittedName>
</protein>
<dbReference type="GO" id="GO:0030649">
    <property type="term" value="P:aminoglycoside antibiotic catabolic process"/>
    <property type="evidence" value="ECO:0007669"/>
    <property type="project" value="TreeGrafter"/>
</dbReference>
<evidence type="ECO:0000313" key="3">
    <source>
        <dbReference type="EMBL" id="ATB49982.1"/>
    </source>
</evidence>
<sequence>MPAPEAPARAIRGTEMRMETQPGDFGPPRDEREMSAVADIMMQSYAMSPADGAAWMQRTTRSDLRLLREGGEVAASLVLIRMGQWYGGRSVPVIGVGGVGVSPVHRGRGTATRLMQHLLREARATGAPLSVLYPATQPLYRRVGYEHAGTRQEIRLQVPSLDFSERTLSLRPIREADTAAIVLSYQRHARHRPGWLDRGDFSWGRVRNMRGEVAQGYLVEGSAGVEGHVYVIRRALKDFKQELFLTDVVAHTPAAARRILSFLGDHRSLATEAFWYGGVDDPLLLLLREQTYSVKLYMHWMVRVLDVASALGARGWSEGLSGALHLEVEDDLFPENQGRFVLEVSEGQARVRRGGEGRLRLHVRELAPLYTGHLSAQALRAMGALHGEEASVRAADSLFAGPPPSLRDMF</sequence>
<dbReference type="Pfam" id="PF17668">
    <property type="entry name" value="Acetyltransf_17"/>
    <property type="match status" value="1"/>
</dbReference>